<name>A0A6C0HXU3_9ZZZZ</name>
<feature type="region of interest" description="Disordered" evidence="1">
    <location>
        <begin position="1"/>
        <end position="30"/>
    </location>
</feature>
<sequence>MVAVEDEKEDRQKEDKQKEDQQKEDKQKIKQIRSKYILNITNLIYKKNGDDNNTKTKTQDVFKYDSQK</sequence>
<proteinExistence type="predicted"/>
<evidence type="ECO:0000256" key="1">
    <source>
        <dbReference type="SAM" id="MobiDB-lite"/>
    </source>
</evidence>
<protein>
    <submittedName>
        <fullName evidence="2">Uncharacterized protein</fullName>
    </submittedName>
</protein>
<dbReference type="EMBL" id="MN740029">
    <property type="protein sequence ID" value="QHT84945.1"/>
    <property type="molecule type" value="Genomic_DNA"/>
</dbReference>
<feature type="compositionally biased region" description="Basic and acidic residues" evidence="1">
    <location>
        <begin position="47"/>
        <end position="68"/>
    </location>
</feature>
<evidence type="ECO:0000313" key="2">
    <source>
        <dbReference type="EMBL" id="QHT84945.1"/>
    </source>
</evidence>
<feature type="region of interest" description="Disordered" evidence="1">
    <location>
        <begin position="45"/>
        <end position="68"/>
    </location>
</feature>
<organism evidence="2">
    <name type="scientific">viral metagenome</name>
    <dbReference type="NCBI Taxonomy" id="1070528"/>
    <lineage>
        <taxon>unclassified sequences</taxon>
        <taxon>metagenomes</taxon>
        <taxon>organismal metagenomes</taxon>
    </lineage>
</organism>
<dbReference type="AlphaFoldDB" id="A0A6C0HXU3"/>
<accession>A0A6C0HXU3</accession>
<reference evidence="2" key="1">
    <citation type="journal article" date="2020" name="Nature">
        <title>Giant virus diversity and host interactions through global metagenomics.</title>
        <authorList>
            <person name="Schulz F."/>
            <person name="Roux S."/>
            <person name="Paez-Espino D."/>
            <person name="Jungbluth S."/>
            <person name="Walsh D.A."/>
            <person name="Denef V.J."/>
            <person name="McMahon K.D."/>
            <person name="Konstantinidis K.T."/>
            <person name="Eloe-Fadrosh E.A."/>
            <person name="Kyrpides N.C."/>
            <person name="Woyke T."/>
        </authorList>
    </citation>
    <scope>NUCLEOTIDE SEQUENCE</scope>
    <source>
        <strain evidence="2">GVMAG-M-3300023184-178</strain>
    </source>
</reference>
<feature type="compositionally biased region" description="Basic and acidic residues" evidence="1">
    <location>
        <begin position="9"/>
        <end position="28"/>
    </location>
</feature>